<dbReference type="NCBIfam" id="TIGR00563">
    <property type="entry name" value="rsmB"/>
    <property type="match status" value="1"/>
</dbReference>
<dbReference type="RefSeq" id="WP_371743457.1">
    <property type="nucleotide sequence ID" value="NZ_JACCEX010000002.1"/>
</dbReference>
<dbReference type="Gene3D" id="3.40.50.150">
    <property type="entry name" value="Vaccinia Virus protein VP39"/>
    <property type="match status" value="1"/>
</dbReference>
<dbReference type="PANTHER" id="PTHR22807">
    <property type="entry name" value="NOP2 YEAST -RELATED NOL1/NOP2/FMU SUN DOMAIN-CONTAINING"/>
    <property type="match status" value="1"/>
</dbReference>
<dbReference type="CDD" id="cd02440">
    <property type="entry name" value="AdoMet_MTases"/>
    <property type="match status" value="1"/>
</dbReference>
<evidence type="ECO:0000259" key="6">
    <source>
        <dbReference type="PROSITE" id="PS51686"/>
    </source>
</evidence>
<dbReference type="Gene3D" id="1.10.287.730">
    <property type="entry name" value="Helix hairpin bin"/>
    <property type="match status" value="1"/>
</dbReference>
<dbReference type="InterPro" id="IPR001678">
    <property type="entry name" value="MeTrfase_RsmB-F_NOP2_dom"/>
</dbReference>
<dbReference type="PROSITE" id="PS51686">
    <property type="entry name" value="SAM_MT_RSMB_NOP"/>
    <property type="match status" value="1"/>
</dbReference>
<dbReference type="PANTHER" id="PTHR22807:SF61">
    <property type="entry name" value="NOL1_NOP2_SUN FAMILY PROTEIN _ ANTITERMINATION NUSB DOMAIN-CONTAINING PROTEIN"/>
    <property type="match status" value="1"/>
</dbReference>
<dbReference type="EMBL" id="QEKO01000002">
    <property type="protein sequence ID" value="PVY62497.1"/>
    <property type="molecule type" value="Genomic_DNA"/>
</dbReference>
<name>A0A2U1CNG5_9BURK</name>
<dbReference type="InterPro" id="IPR029063">
    <property type="entry name" value="SAM-dependent_MTases_sf"/>
</dbReference>
<feature type="binding site" evidence="5">
    <location>
        <position position="322"/>
    </location>
    <ligand>
        <name>S-adenosyl-L-methionine</name>
        <dbReference type="ChEBI" id="CHEBI:59789"/>
    </ligand>
</feature>
<dbReference type="Gene3D" id="1.10.940.10">
    <property type="entry name" value="NusB-like"/>
    <property type="match status" value="1"/>
</dbReference>
<dbReference type="InterPro" id="IPR054728">
    <property type="entry name" value="RsmB-like_ferredoxin"/>
</dbReference>
<dbReference type="STRING" id="1231391.GCA_000308195_02578"/>
<evidence type="ECO:0000256" key="1">
    <source>
        <dbReference type="ARBA" id="ARBA00022603"/>
    </source>
</evidence>
<sequence length="448" mass="49096">MPANHNSPQRPVALSDVMLACARAVQAVKSGRSLSDALAATPAHLRSAAQAISFHVMRRLGLATEIKSLLVRRTPPNPLFDALLQVSLALLDTAMEAALPDAPEKASQEPVYAVHTVVDQAVRAADMPSMRSYKGLLNAALRRFTRERADILTQARRNPAARWNYPLWWIKQLERAYPDHWQALLQAGDRQGPMTLRVNVRRSSVGEMTERLAQAGIQVRRVGEAGLALGQARPVHELPGFEEGCWSVQDAAAQQAAVLLQPFDGARVLDACSAPGGKAAHVLELARCSLLALDNDAARLERVAQNLDRLGLHDDPVLLCADAADPQSWWDGQPFDLVLADVPCTASGVVRRHPDIRWLRREADVARTAALQQKIVAALWKTVKPGGRLLYATCSIFPQEGELQAQRFLDAHPDARRLPAPGQILPLPDEDGRALYDGFFYALFAKRA</sequence>
<dbReference type="PRINTS" id="PR02008">
    <property type="entry name" value="RCMTFAMILY"/>
</dbReference>
<dbReference type="AlphaFoldDB" id="A0A2U1CNG5"/>
<accession>A0A2U1CNG5</accession>
<gene>
    <name evidence="7" type="ORF">C7440_1991</name>
</gene>
<dbReference type="Gene3D" id="3.30.70.1170">
    <property type="entry name" value="Sun protein, domain 3"/>
    <property type="match status" value="1"/>
</dbReference>
<proteinExistence type="inferred from homology"/>
<feature type="binding site" evidence="5">
    <location>
        <begin position="272"/>
        <end position="278"/>
    </location>
    <ligand>
        <name>S-adenosyl-L-methionine</name>
        <dbReference type="ChEBI" id="CHEBI:59789"/>
    </ligand>
</feature>
<dbReference type="InterPro" id="IPR035926">
    <property type="entry name" value="NusB-like_sf"/>
</dbReference>
<dbReference type="GO" id="GO:0008649">
    <property type="term" value="F:rRNA methyltransferase activity"/>
    <property type="evidence" value="ECO:0007669"/>
    <property type="project" value="InterPro"/>
</dbReference>
<dbReference type="InterPro" id="IPR004573">
    <property type="entry name" value="rRNA_ssu_MeTfrase_B"/>
</dbReference>
<evidence type="ECO:0000313" key="7">
    <source>
        <dbReference type="EMBL" id="PVY62497.1"/>
    </source>
</evidence>
<dbReference type="InterPro" id="IPR023267">
    <property type="entry name" value="RCMT"/>
</dbReference>
<dbReference type="SUPFAM" id="SSF53335">
    <property type="entry name" value="S-adenosyl-L-methionine-dependent methyltransferases"/>
    <property type="match status" value="1"/>
</dbReference>
<protein>
    <submittedName>
        <fullName evidence="7">16S rRNA (Cytosine967-C5)-methyltransferase</fullName>
    </submittedName>
</protein>
<comment type="similarity">
    <text evidence="5">Belongs to the class I-like SAM-binding methyltransferase superfamily. RsmB/NOP family.</text>
</comment>
<keyword evidence="4 5" id="KW-0694">RNA-binding</keyword>
<evidence type="ECO:0000256" key="2">
    <source>
        <dbReference type="ARBA" id="ARBA00022679"/>
    </source>
</evidence>
<dbReference type="InterPro" id="IPR049560">
    <property type="entry name" value="MeTrfase_RsmB-F_NOP2_cat"/>
</dbReference>
<evidence type="ECO:0000313" key="8">
    <source>
        <dbReference type="Proteomes" id="UP000246145"/>
    </source>
</evidence>
<evidence type="ECO:0000256" key="3">
    <source>
        <dbReference type="ARBA" id="ARBA00022691"/>
    </source>
</evidence>
<dbReference type="NCBIfam" id="NF008149">
    <property type="entry name" value="PRK10901.1"/>
    <property type="match status" value="1"/>
</dbReference>
<keyword evidence="3 5" id="KW-0949">S-adenosyl-L-methionine</keyword>
<keyword evidence="2 5" id="KW-0808">Transferase</keyword>
<dbReference type="SUPFAM" id="SSF48013">
    <property type="entry name" value="NusB-like"/>
    <property type="match status" value="1"/>
</dbReference>
<keyword evidence="1 5" id="KW-0489">Methyltransferase</keyword>
<feature type="binding site" evidence="5">
    <location>
        <position position="294"/>
    </location>
    <ligand>
        <name>S-adenosyl-L-methionine</name>
        <dbReference type="ChEBI" id="CHEBI:59789"/>
    </ligand>
</feature>
<organism evidence="7 8">
    <name type="scientific">Pusillimonas noertemannii</name>
    <dbReference type="NCBI Taxonomy" id="305977"/>
    <lineage>
        <taxon>Bacteria</taxon>
        <taxon>Pseudomonadati</taxon>
        <taxon>Pseudomonadota</taxon>
        <taxon>Betaproteobacteria</taxon>
        <taxon>Burkholderiales</taxon>
        <taxon>Alcaligenaceae</taxon>
        <taxon>Pusillimonas</taxon>
    </lineage>
</organism>
<comment type="caution">
    <text evidence="7">The sequence shown here is derived from an EMBL/GenBank/DDBJ whole genome shotgun (WGS) entry which is preliminary data.</text>
</comment>
<feature type="binding site" evidence="5">
    <location>
        <position position="341"/>
    </location>
    <ligand>
        <name>S-adenosyl-L-methionine</name>
        <dbReference type="ChEBI" id="CHEBI:59789"/>
    </ligand>
</feature>
<dbReference type="Proteomes" id="UP000246145">
    <property type="component" value="Unassembled WGS sequence"/>
</dbReference>
<feature type="domain" description="SAM-dependent MTase RsmB/NOP-type" evidence="6">
    <location>
        <begin position="184"/>
        <end position="447"/>
    </location>
</feature>
<keyword evidence="8" id="KW-1185">Reference proteome</keyword>
<dbReference type="GO" id="GO:0003723">
    <property type="term" value="F:RNA binding"/>
    <property type="evidence" value="ECO:0007669"/>
    <property type="project" value="UniProtKB-UniRule"/>
</dbReference>
<feature type="active site" description="Nucleophile" evidence="5">
    <location>
        <position position="394"/>
    </location>
</feature>
<evidence type="ECO:0000256" key="5">
    <source>
        <dbReference type="PROSITE-ProRule" id="PRU01023"/>
    </source>
</evidence>
<dbReference type="Pfam" id="PF22458">
    <property type="entry name" value="RsmF-B_ferredox"/>
    <property type="match status" value="1"/>
</dbReference>
<reference evidence="7 8" key="1">
    <citation type="submission" date="2018-04" db="EMBL/GenBank/DDBJ databases">
        <title>Genomic Encyclopedia of Type Strains, Phase IV (KMG-IV): sequencing the most valuable type-strain genomes for metagenomic binning, comparative biology and taxonomic classification.</title>
        <authorList>
            <person name="Goeker M."/>
        </authorList>
    </citation>
    <scope>NUCLEOTIDE SEQUENCE [LARGE SCALE GENOMIC DNA]</scope>
    <source>
        <strain evidence="7 8">DSM 10065</strain>
    </source>
</reference>
<dbReference type="Pfam" id="PF01189">
    <property type="entry name" value="Methyltr_RsmB-F"/>
    <property type="match status" value="1"/>
</dbReference>
<evidence type="ECO:0000256" key="4">
    <source>
        <dbReference type="ARBA" id="ARBA00022884"/>
    </source>
</evidence>